<protein>
    <submittedName>
        <fullName evidence="2">Uncharacterized protein</fullName>
    </submittedName>
</protein>
<dbReference type="AlphaFoldDB" id="A0A1I1YAW0"/>
<accession>A0A1I1YAW0</accession>
<reference evidence="3" key="1">
    <citation type="submission" date="2016-10" db="EMBL/GenBank/DDBJ databases">
        <authorList>
            <person name="Varghese N."/>
            <person name="Submissions S."/>
        </authorList>
    </citation>
    <scope>NUCLEOTIDE SEQUENCE [LARGE SCALE GENOMIC DNA]</scope>
    <source>
        <strain evidence="3">DSM 46838</strain>
    </source>
</reference>
<feature type="region of interest" description="Disordered" evidence="1">
    <location>
        <begin position="20"/>
        <end position="56"/>
    </location>
</feature>
<organism evidence="2 3">
    <name type="scientific">Blastococcus tunisiensis</name>
    <dbReference type="NCBI Taxonomy" id="1798228"/>
    <lineage>
        <taxon>Bacteria</taxon>
        <taxon>Bacillati</taxon>
        <taxon>Actinomycetota</taxon>
        <taxon>Actinomycetes</taxon>
        <taxon>Geodermatophilales</taxon>
        <taxon>Geodermatophilaceae</taxon>
        <taxon>Blastococcus</taxon>
    </lineage>
</organism>
<evidence type="ECO:0000256" key="1">
    <source>
        <dbReference type="SAM" id="MobiDB-lite"/>
    </source>
</evidence>
<gene>
    <name evidence="2" type="ORF">SAMN05216574_102312</name>
</gene>
<sequence length="56" mass="6393">MLEELLADVLAAGAEEELSFDDDDDFSFDDELSFDEDEPFEEEPSDDEAALRLSFR</sequence>
<dbReference type="EMBL" id="FOND01000002">
    <property type="protein sequence ID" value="SFE16691.1"/>
    <property type="molecule type" value="Genomic_DNA"/>
</dbReference>
<keyword evidence="3" id="KW-1185">Reference proteome</keyword>
<evidence type="ECO:0000313" key="3">
    <source>
        <dbReference type="Proteomes" id="UP000198589"/>
    </source>
</evidence>
<dbReference type="Proteomes" id="UP000198589">
    <property type="component" value="Unassembled WGS sequence"/>
</dbReference>
<name>A0A1I1YAW0_9ACTN</name>
<feature type="compositionally biased region" description="Acidic residues" evidence="1">
    <location>
        <begin position="20"/>
        <end position="48"/>
    </location>
</feature>
<proteinExistence type="predicted"/>
<evidence type="ECO:0000313" key="2">
    <source>
        <dbReference type="EMBL" id="SFE16691.1"/>
    </source>
</evidence>
<dbReference type="STRING" id="1798228.SAMN05216574_102312"/>